<evidence type="ECO:0000313" key="8">
    <source>
        <dbReference type="EMBL" id="KXG76452.1"/>
    </source>
</evidence>
<dbReference type="Gene3D" id="1.10.150.120">
    <property type="entry name" value="[2Fe-2S]-binding domain"/>
    <property type="match status" value="1"/>
</dbReference>
<dbReference type="SUPFAM" id="SSF54292">
    <property type="entry name" value="2Fe-2S ferredoxin-like"/>
    <property type="match status" value="1"/>
</dbReference>
<dbReference type="InterPro" id="IPR002888">
    <property type="entry name" value="2Fe-2S-bd"/>
</dbReference>
<keyword evidence="5" id="KW-0411">Iron-sulfur</keyword>
<accession>A0A140L7C7</accession>
<proteinExistence type="predicted"/>
<dbReference type="OrthoDB" id="9796880at2"/>
<keyword evidence="9" id="KW-1185">Reference proteome</keyword>
<dbReference type="EMBL" id="LOEE01000027">
    <property type="protein sequence ID" value="KXG76452.1"/>
    <property type="molecule type" value="Genomic_DNA"/>
</dbReference>
<keyword evidence="3 8" id="KW-0560">Oxidoreductase</keyword>
<evidence type="ECO:0000256" key="6">
    <source>
        <dbReference type="ARBA" id="ARBA00060707"/>
    </source>
</evidence>
<evidence type="ECO:0000313" key="9">
    <source>
        <dbReference type="Proteomes" id="UP000070456"/>
    </source>
</evidence>
<dbReference type="GO" id="GO:0051537">
    <property type="term" value="F:2 iron, 2 sulfur cluster binding"/>
    <property type="evidence" value="ECO:0007669"/>
    <property type="project" value="UniProtKB-KW"/>
</dbReference>
<dbReference type="GO" id="GO:0046872">
    <property type="term" value="F:metal ion binding"/>
    <property type="evidence" value="ECO:0007669"/>
    <property type="project" value="UniProtKB-KW"/>
</dbReference>
<keyword evidence="4" id="KW-0408">Iron</keyword>
<dbReference type="GO" id="GO:0050138">
    <property type="term" value="F:nicotinate dehydrogenase activity"/>
    <property type="evidence" value="ECO:0007669"/>
    <property type="project" value="UniProtKB-EC"/>
</dbReference>
<dbReference type="Gene3D" id="3.10.20.30">
    <property type="match status" value="1"/>
</dbReference>
<evidence type="ECO:0000256" key="4">
    <source>
        <dbReference type="ARBA" id="ARBA00023004"/>
    </source>
</evidence>
<dbReference type="Pfam" id="PF01799">
    <property type="entry name" value="Fer2_2"/>
    <property type="match status" value="1"/>
</dbReference>
<dbReference type="Pfam" id="PF00111">
    <property type="entry name" value="Fer2"/>
    <property type="match status" value="1"/>
</dbReference>
<dbReference type="STRING" id="520762.AN619_09830"/>
<comment type="caution">
    <text evidence="8">The sequence shown here is derived from an EMBL/GenBank/DDBJ whole genome shotgun (WGS) entry which is preliminary data.</text>
</comment>
<dbReference type="InterPro" id="IPR012675">
    <property type="entry name" value="Beta-grasp_dom_sf"/>
</dbReference>
<dbReference type="FunFam" id="1.10.150.120:FF:000003">
    <property type="entry name" value="Carbon monoxide dehydrogenase, small subunit"/>
    <property type="match status" value="1"/>
</dbReference>
<evidence type="ECO:0000256" key="1">
    <source>
        <dbReference type="ARBA" id="ARBA00022714"/>
    </source>
</evidence>
<dbReference type="Proteomes" id="UP000070456">
    <property type="component" value="Unassembled WGS sequence"/>
</dbReference>
<dbReference type="PANTHER" id="PTHR44379:SF5">
    <property type="entry name" value="OXIDOREDUCTASE WITH IRON-SULFUR SUBUNIT"/>
    <property type="match status" value="1"/>
</dbReference>
<dbReference type="SUPFAM" id="SSF47741">
    <property type="entry name" value="CO dehydrogenase ISP C-domain like"/>
    <property type="match status" value="1"/>
</dbReference>
<dbReference type="PROSITE" id="PS00197">
    <property type="entry name" value="2FE2S_FER_1"/>
    <property type="match status" value="1"/>
</dbReference>
<dbReference type="InterPro" id="IPR036010">
    <property type="entry name" value="2Fe-2S_ferredoxin-like_sf"/>
</dbReference>
<evidence type="ECO:0000259" key="7">
    <source>
        <dbReference type="PROSITE" id="PS51085"/>
    </source>
</evidence>
<evidence type="ECO:0000256" key="2">
    <source>
        <dbReference type="ARBA" id="ARBA00022723"/>
    </source>
</evidence>
<feature type="domain" description="2Fe-2S ferredoxin-type" evidence="7">
    <location>
        <begin position="1"/>
        <end position="77"/>
    </location>
</feature>
<reference evidence="8 9" key="1">
    <citation type="submission" date="2015-12" db="EMBL/GenBank/DDBJ databases">
        <title>Draft genome sequence of the thermoanaerobe Thermotalea metallivorans, an isolate from the runoff channel of the Great Artesian Basin, Australia.</title>
        <authorList>
            <person name="Patel B.K."/>
        </authorList>
    </citation>
    <scope>NUCLEOTIDE SEQUENCE [LARGE SCALE GENOMIC DNA]</scope>
    <source>
        <strain evidence="8 9">B2-1</strain>
    </source>
</reference>
<dbReference type="FunFam" id="3.10.20.30:FF:000020">
    <property type="entry name" value="Xanthine dehydrogenase iron-sulfur subunit"/>
    <property type="match status" value="1"/>
</dbReference>
<protein>
    <submittedName>
        <fullName evidence="8">Nicotinate dehydrogenase small FeS subunit</fullName>
        <ecNumber evidence="8">1.17.1.5</ecNumber>
    </submittedName>
</protein>
<evidence type="ECO:0000256" key="5">
    <source>
        <dbReference type="ARBA" id="ARBA00023014"/>
    </source>
</evidence>
<dbReference type="CDD" id="cd00207">
    <property type="entry name" value="fer2"/>
    <property type="match status" value="1"/>
</dbReference>
<name>A0A140L7C7_9FIRM</name>
<keyword evidence="2" id="KW-0479">Metal-binding</keyword>
<gene>
    <name evidence="8" type="primary">ndhS_1</name>
    <name evidence="8" type="ORF">AN619_09830</name>
</gene>
<dbReference type="InterPro" id="IPR051452">
    <property type="entry name" value="Diverse_Oxidoreductases"/>
</dbReference>
<organism evidence="8 9">
    <name type="scientific">Thermotalea metallivorans</name>
    <dbReference type="NCBI Taxonomy" id="520762"/>
    <lineage>
        <taxon>Bacteria</taxon>
        <taxon>Bacillati</taxon>
        <taxon>Bacillota</taxon>
        <taxon>Clostridia</taxon>
        <taxon>Peptostreptococcales</taxon>
        <taxon>Thermotaleaceae</taxon>
        <taxon>Thermotalea</taxon>
    </lineage>
</organism>
<evidence type="ECO:0000256" key="3">
    <source>
        <dbReference type="ARBA" id="ARBA00023002"/>
    </source>
</evidence>
<dbReference type="PANTHER" id="PTHR44379">
    <property type="entry name" value="OXIDOREDUCTASE WITH IRON-SULFUR SUBUNIT"/>
    <property type="match status" value="1"/>
</dbReference>
<dbReference type="InterPro" id="IPR006058">
    <property type="entry name" value="2Fe2S_fd_BS"/>
</dbReference>
<dbReference type="AlphaFoldDB" id="A0A140L7C7"/>
<keyword evidence="1" id="KW-0001">2Fe-2S</keyword>
<dbReference type="RefSeq" id="WP_068555354.1">
    <property type="nucleotide sequence ID" value="NZ_LOEE01000027.1"/>
</dbReference>
<dbReference type="PROSITE" id="PS51085">
    <property type="entry name" value="2FE2S_FER_2"/>
    <property type="match status" value="1"/>
</dbReference>
<dbReference type="EC" id="1.17.1.5" evidence="8"/>
<comment type="pathway">
    <text evidence="6">Alkaloid degradation; nicotine degradation.</text>
</comment>
<sequence length="152" mass="16754">MELDMIVNEVEYHLDIDPRLRLLDVLRDYLKLTGTKEGCGEGECGACTVIMDDLAVNSCLVLAHQARGKRIITIEALEKDGELDSLQKAFIDHGAVQCGYCTPGMLMSCKALLIKNPNPTEEEIRIAIEGNLCRCTGYTKIIRAVQEAAAQK</sequence>
<dbReference type="InterPro" id="IPR001041">
    <property type="entry name" value="2Fe-2S_ferredoxin-type"/>
</dbReference>
<dbReference type="InterPro" id="IPR036884">
    <property type="entry name" value="2Fe-2S-bd_dom_sf"/>
</dbReference>